<feature type="region of interest" description="Disordered" evidence="1">
    <location>
        <begin position="1"/>
        <end position="44"/>
    </location>
</feature>
<accession>A0A5N3XMJ3</accession>
<gene>
    <name evidence="2" type="ORF">FD755_013952</name>
</gene>
<dbReference type="AlphaFoldDB" id="A0A5N3XMJ3"/>
<dbReference type="EMBL" id="VCEB01000008">
    <property type="protein sequence ID" value="KAB0373696.1"/>
    <property type="molecule type" value="Genomic_DNA"/>
</dbReference>
<name>A0A5N3XMJ3_MUNRE</name>
<feature type="compositionally biased region" description="Basic and acidic residues" evidence="1">
    <location>
        <begin position="1"/>
        <end position="22"/>
    </location>
</feature>
<evidence type="ECO:0000256" key="1">
    <source>
        <dbReference type="SAM" id="MobiDB-lite"/>
    </source>
</evidence>
<organism evidence="2 3">
    <name type="scientific">Muntiacus reevesi</name>
    <name type="common">Reeves' muntjac</name>
    <name type="synonym">Cervus reevesi</name>
    <dbReference type="NCBI Taxonomy" id="9886"/>
    <lineage>
        <taxon>Eukaryota</taxon>
        <taxon>Metazoa</taxon>
        <taxon>Chordata</taxon>
        <taxon>Craniata</taxon>
        <taxon>Vertebrata</taxon>
        <taxon>Euteleostomi</taxon>
        <taxon>Mammalia</taxon>
        <taxon>Eutheria</taxon>
        <taxon>Laurasiatheria</taxon>
        <taxon>Artiodactyla</taxon>
        <taxon>Ruminantia</taxon>
        <taxon>Pecora</taxon>
        <taxon>Cervidae</taxon>
        <taxon>Muntiacinae</taxon>
        <taxon>Muntiacus</taxon>
    </lineage>
</organism>
<evidence type="ECO:0000313" key="2">
    <source>
        <dbReference type="EMBL" id="KAB0373696.1"/>
    </source>
</evidence>
<keyword evidence="3" id="KW-1185">Reference proteome</keyword>
<comment type="caution">
    <text evidence="2">The sequence shown here is derived from an EMBL/GenBank/DDBJ whole genome shotgun (WGS) entry which is preliminary data.</text>
</comment>
<sequence>MDAVPRRNRPEGPAERPPPARDSEEEEEEEEAGMEPGLADEEEVDPRIQLFLLVRSSVNRNQGQL</sequence>
<evidence type="ECO:0000313" key="3">
    <source>
        <dbReference type="Proteomes" id="UP000326062"/>
    </source>
</evidence>
<protein>
    <submittedName>
        <fullName evidence="2">Uncharacterized protein</fullName>
    </submittedName>
</protein>
<dbReference type="Proteomes" id="UP000326062">
    <property type="component" value="Chromosome 7"/>
</dbReference>
<proteinExistence type="predicted"/>
<feature type="non-terminal residue" evidence="2">
    <location>
        <position position="65"/>
    </location>
</feature>
<feature type="compositionally biased region" description="Acidic residues" evidence="1">
    <location>
        <begin position="23"/>
        <end position="44"/>
    </location>
</feature>
<reference evidence="2 3" key="1">
    <citation type="submission" date="2019-06" db="EMBL/GenBank/DDBJ databases">
        <title>Discovery of a novel chromosome fission-fusion reversal in muntjac.</title>
        <authorList>
            <person name="Mudd A.B."/>
            <person name="Bredeson J.V."/>
            <person name="Baum R."/>
            <person name="Hockemeyer D."/>
            <person name="Rokhsar D.S."/>
        </authorList>
    </citation>
    <scope>NUCLEOTIDE SEQUENCE [LARGE SCALE GENOMIC DNA]</scope>
    <source>
        <strain evidence="2">UCam_UCB_Mr</strain>
        <tissue evidence="2">Fibroblast cell line</tissue>
    </source>
</reference>